<dbReference type="InterPro" id="IPR045379">
    <property type="entry name" value="Crinkler_N"/>
</dbReference>
<dbReference type="Pfam" id="PF20147">
    <property type="entry name" value="Crinkler"/>
    <property type="match status" value="1"/>
</dbReference>
<dbReference type="AlphaFoldDB" id="W2W7C4"/>
<dbReference type="EMBL" id="ANIX01003437">
    <property type="protein sequence ID" value="ETP06442.1"/>
    <property type="molecule type" value="Genomic_DNA"/>
</dbReference>
<name>W2W7C4_PHYNI</name>
<dbReference type="GO" id="GO:0043657">
    <property type="term" value="C:host cell"/>
    <property type="evidence" value="ECO:0007669"/>
    <property type="project" value="UniProtKB-SubCell"/>
</dbReference>
<comment type="subcellular location">
    <subcellularLocation>
        <location evidence="1">Host cell</location>
    </subcellularLocation>
    <subcellularLocation>
        <location evidence="2">Secreted</location>
    </subcellularLocation>
</comment>
<evidence type="ECO:0000259" key="4">
    <source>
        <dbReference type="Pfam" id="PF20147"/>
    </source>
</evidence>
<dbReference type="Proteomes" id="UP000018958">
    <property type="component" value="Unassembled WGS sequence"/>
</dbReference>
<evidence type="ECO:0000256" key="2">
    <source>
        <dbReference type="ARBA" id="ARBA00004613"/>
    </source>
</evidence>
<evidence type="ECO:0000313" key="5">
    <source>
        <dbReference type="EMBL" id="ETP06442.1"/>
    </source>
</evidence>
<evidence type="ECO:0000256" key="3">
    <source>
        <dbReference type="ARBA" id="ARBA00022525"/>
    </source>
</evidence>
<organism evidence="5 6">
    <name type="scientific">Phytophthora nicotianae CJ01A1</name>
    <dbReference type="NCBI Taxonomy" id="1317063"/>
    <lineage>
        <taxon>Eukaryota</taxon>
        <taxon>Sar</taxon>
        <taxon>Stramenopiles</taxon>
        <taxon>Oomycota</taxon>
        <taxon>Peronosporomycetes</taxon>
        <taxon>Peronosporales</taxon>
        <taxon>Peronosporaceae</taxon>
        <taxon>Phytophthora</taxon>
    </lineage>
</organism>
<evidence type="ECO:0000313" key="6">
    <source>
        <dbReference type="Proteomes" id="UP000018958"/>
    </source>
</evidence>
<comment type="caution">
    <text evidence="5">The sequence shown here is derived from an EMBL/GenBank/DDBJ whole genome shotgun (WGS) entry which is preliminary data.</text>
</comment>
<keyword evidence="3" id="KW-0964">Secreted</keyword>
<accession>W2W7C4</accession>
<sequence>MVKLFCTITGVTRPFAVEIDANLSVDDLKKAIKKIEEVPQLWRLMNLGGMYAIEQMDPFLSLNNPRYFGENFTPGNGHIHVLVVVTEIPTSTALDDLEKFAQECVLLAEVVRFC</sequence>
<evidence type="ECO:0000256" key="1">
    <source>
        <dbReference type="ARBA" id="ARBA00004340"/>
    </source>
</evidence>
<dbReference type="GO" id="GO:0005576">
    <property type="term" value="C:extracellular region"/>
    <property type="evidence" value="ECO:0007669"/>
    <property type="project" value="UniProtKB-SubCell"/>
</dbReference>
<protein>
    <recommendedName>
        <fullName evidence="4">Crinkler effector protein N-terminal domain-containing protein</fullName>
    </recommendedName>
</protein>
<reference evidence="5 6" key="1">
    <citation type="submission" date="2013-11" db="EMBL/GenBank/DDBJ databases">
        <title>The Genome Sequence of Phytophthora parasitica CJ01A1.</title>
        <authorList>
            <consortium name="The Broad Institute Genomics Platform"/>
            <person name="Russ C."/>
            <person name="Tyler B."/>
            <person name="Panabieres F."/>
            <person name="Shan W."/>
            <person name="Tripathy S."/>
            <person name="Grunwald N."/>
            <person name="Machado M."/>
            <person name="Johnson C.S."/>
            <person name="Walker B."/>
            <person name="Young S.K."/>
            <person name="Zeng Q."/>
            <person name="Gargeya S."/>
            <person name="Fitzgerald M."/>
            <person name="Haas B."/>
            <person name="Abouelleil A."/>
            <person name="Allen A.W."/>
            <person name="Alvarado L."/>
            <person name="Arachchi H.M."/>
            <person name="Berlin A.M."/>
            <person name="Chapman S.B."/>
            <person name="Gainer-Dewar J."/>
            <person name="Goldberg J."/>
            <person name="Griggs A."/>
            <person name="Gujja S."/>
            <person name="Hansen M."/>
            <person name="Howarth C."/>
            <person name="Imamovic A."/>
            <person name="Ireland A."/>
            <person name="Larimer J."/>
            <person name="McCowan C."/>
            <person name="Murphy C."/>
            <person name="Pearson M."/>
            <person name="Poon T.W."/>
            <person name="Priest M."/>
            <person name="Roberts A."/>
            <person name="Saif S."/>
            <person name="Shea T."/>
            <person name="Sisk P."/>
            <person name="Sykes S."/>
            <person name="Wortman J."/>
            <person name="Nusbaum C."/>
            <person name="Birren B."/>
        </authorList>
    </citation>
    <scope>NUCLEOTIDE SEQUENCE [LARGE SCALE GENOMIC DNA]</scope>
    <source>
        <strain evidence="5 6">CJ01A1</strain>
    </source>
</reference>
<proteinExistence type="predicted"/>
<feature type="domain" description="Crinkler effector protein N-terminal" evidence="4">
    <location>
        <begin position="2"/>
        <end position="35"/>
    </location>
</feature>
<gene>
    <name evidence="5" type="ORF">F441_17171</name>
</gene>